<name>A0A834ITG9_RHYFE</name>
<dbReference type="AlphaFoldDB" id="A0A834ITG9"/>
<reference evidence="1" key="1">
    <citation type="submission" date="2020-08" db="EMBL/GenBank/DDBJ databases">
        <title>Genome sequencing and assembly of the red palm weevil Rhynchophorus ferrugineus.</title>
        <authorList>
            <person name="Dias G.B."/>
            <person name="Bergman C.M."/>
            <person name="Manee M."/>
        </authorList>
    </citation>
    <scope>NUCLEOTIDE SEQUENCE</scope>
    <source>
        <strain evidence="1">AA-2017</strain>
        <tissue evidence="1">Whole larva</tissue>
    </source>
</reference>
<dbReference type="Proteomes" id="UP000625711">
    <property type="component" value="Unassembled WGS sequence"/>
</dbReference>
<gene>
    <name evidence="1" type="ORF">GWI33_003195</name>
</gene>
<accession>A0A834ITG9</accession>
<comment type="caution">
    <text evidence="1">The sequence shown here is derived from an EMBL/GenBank/DDBJ whole genome shotgun (WGS) entry which is preliminary data.</text>
</comment>
<dbReference type="EMBL" id="JAACXV010000018">
    <property type="protein sequence ID" value="KAF7286929.1"/>
    <property type="molecule type" value="Genomic_DNA"/>
</dbReference>
<organism evidence="1 2">
    <name type="scientific">Rhynchophorus ferrugineus</name>
    <name type="common">Red palm weevil</name>
    <name type="synonym">Curculio ferrugineus</name>
    <dbReference type="NCBI Taxonomy" id="354439"/>
    <lineage>
        <taxon>Eukaryota</taxon>
        <taxon>Metazoa</taxon>
        <taxon>Ecdysozoa</taxon>
        <taxon>Arthropoda</taxon>
        <taxon>Hexapoda</taxon>
        <taxon>Insecta</taxon>
        <taxon>Pterygota</taxon>
        <taxon>Neoptera</taxon>
        <taxon>Endopterygota</taxon>
        <taxon>Coleoptera</taxon>
        <taxon>Polyphaga</taxon>
        <taxon>Cucujiformia</taxon>
        <taxon>Curculionidae</taxon>
        <taxon>Dryophthorinae</taxon>
        <taxon>Rhynchophorus</taxon>
    </lineage>
</organism>
<evidence type="ECO:0000313" key="2">
    <source>
        <dbReference type="Proteomes" id="UP000625711"/>
    </source>
</evidence>
<keyword evidence="2" id="KW-1185">Reference proteome</keyword>
<protein>
    <submittedName>
        <fullName evidence="1">Uncharacterized protein</fullName>
    </submittedName>
</protein>
<evidence type="ECO:0000313" key="1">
    <source>
        <dbReference type="EMBL" id="KAF7286929.1"/>
    </source>
</evidence>
<sequence>MFYVGRGTCHLGERANQVRSRRLGMEDARGSLMGRLLRRIGRRKNVQRIGWAQKIKASGVLDVATPTRRMEVPLDVSRWRLMASRCSDKAV</sequence>
<proteinExistence type="predicted"/>